<keyword evidence="5" id="KW-0732">Signal</keyword>
<dbReference type="Pfam" id="PF01979">
    <property type="entry name" value="Amidohydro_1"/>
    <property type="match status" value="2"/>
</dbReference>
<evidence type="ECO:0000313" key="7">
    <source>
        <dbReference type="EMBL" id="KAK1490112.1"/>
    </source>
</evidence>
<dbReference type="PANTHER" id="PTHR11271:SF37">
    <property type="entry name" value="FAMILY PROTEIN, PUTATIVE (AFU_ORTHOLOGUE AFUA_4G00460)-RELATED"/>
    <property type="match status" value="1"/>
</dbReference>
<dbReference type="Gene3D" id="3.20.20.140">
    <property type="entry name" value="Metal-dependent hydrolases"/>
    <property type="match status" value="2"/>
</dbReference>
<evidence type="ECO:0000256" key="2">
    <source>
        <dbReference type="ARBA" id="ARBA00022723"/>
    </source>
</evidence>
<dbReference type="InterPro" id="IPR032466">
    <property type="entry name" value="Metal_Hydrolase"/>
</dbReference>
<dbReference type="RefSeq" id="XP_060378465.1">
    <property type="nucleotide sequence ID" value="XM_060526974.1"/>
</dbReference>
<evidence type="ECO:0000256" key="3">
    <source>
        <dbReference type="ARBA" id="ARBA00022801"/>
    </source>
</evidence>
<dbReference type="InterPro" id="IPR051607">
    <property type="entry name" value="Metallo-dep_hydrolases"/>
</dbReference>
<feature type="domain" description="Amidohydrolase-related" evidence="6">
    <location>
        <begin position="236"/>
        <end position="414"/>
    </location>
</feature>
<reference evidence="7 8" key="1">
    <citation type="submission" date="2016-10" db="EMBL/GenBank/DDBJ databases">
        <title>The genome sequence of Colletotrichum fioriniae PJ7.</title>
        <authorList>
            <person name="Baroncelli R."/>
        </authorList>
    </citation>
    <scope>NUCLEOTIDE SEQUENCE [LARGE SCALE GENOMIC DNA]</scope>
    <source>
        <strain evidence="7 8">Tom-12</strain>
    </source>
</reference>
<dbReference type="EMBL" id="MLFU01000054">
    <property type="protein sequence ID" value="KAK1490112.1"/>
    <property type="molecule type" value="Genomic_DNA"/>
</dbReference>
<evidence type="ECO:0000259" key="6">
    <source>
        <dbReference type="Pfam" id="PF01979"/>
    </source>
</evidence>
<name>A0ABQ9QZB6_9PEZI</name>
<dbReference type="Gene3D" id="2.30.40.10">
    <property type="entry name" value="Urease, subunit C, domain 1"/>
    <property type="match status" value="2"/>
</dbReference>
<dbReference type="GeneID" id="85411212"/>
<accession>A0ABQ9QZB6</accession>
<comment type="caution">
    <text evidence="7">The sequence shown here is derived from an EMBL/GenBank/DDBJ whole genome shotgun (WGS) entry which is preliminary data.</text>
</comment>
<dbReference type="SUPFAM" id="SSF51556">
    <property type="entry name" value="Metallo-dependent hydrolases"/>
    <property type="match status" value="1"/>
</dbReference>
<evidence type="ECO:0000256" key="5">
    <source>
        <dbReference type="SAM" id="SignalP"/>
    </source>
</evidence>
<evidence type="ECO:0000256" key="1">
    <source>
        <dbReference type="ARBA" id="ARBA00001947"/>
    </source>
</evidence>
<protein>
    <submittedName>
        <fullName evidence="7">Amidohydrolase</fullName>
    </submittedName>
</protein>
<gene>
    <name evidence="7" type="ORF">CTAM01_10962</name>
</gene>
<evidence type="ECO:0000256" key="4">
    <source>
        <dbReference type="ARBA" id="ARBA00022833"/>
    </source>
</evidence>
<evidence type="ECO:0000313" key="8">
    <source>
        <dbReference type="Proteomes" id="UP001227543"/>
    </source>
</evidence>
<keyword evidence="2" id="KW-0479">Metal-binding</keyword>
<dbReference type="InterPro" id="IPR011059">
    <property type="entry name" value="Metal-dep_hydrolase_composite"/>
</dbReference>
<feature type="domain" description="Amidohydrolase-related" evidence="6">
    <location>
        <begin position="80"/>
        <end position="193"/>
    </location>
</feature>
<keyword evidence="4" id="KW-0862">Zinc</keyword>
<organism evidence="7 8">
    <name type="scientific">Colletotrichum tamarilloi</name>
    <dbReference type="NCBI Taxonomy" id="1209934"/>
    <lineage>
        <taxon>Eukaryota</taxon>
        <taxon>Fungi</taxon>
        <taxon>Dikarya</taxon>
        <taxon>Ascomycota</taxon>
        <taxon>Pezizomycotina</taxon>
        <taxon>Sordariomycetes</taxon>
        <taxon>Hypocreomycetidae</taxon>
        <taxon>Glomerellales</taxon>
        <taxon>Glomerellaceae</taxon>
        <taxon>Colletotrichum</taxon>
        <taxon>Colletotrichum acutatum species complex</taxon>
    </lineage>
</organism>
<dbReference type="InterPro" id="IPR006680">
    <property type="entry name" value="Amidohydro-rel"/>
</dbReference>
<feature type="chain" id="PRO_5047206349" evidence="5">
    <location>
        <begin position="20"/>
        <end position="483"/>
    </location>
</feature>
<feature type="signal peptide" evidence="5">
    <location>
        <begin position="1"/>
        <end position="19"/>
    </location>
</feature>
<comment type="cofactor">
    <cofactor evidence="1">
        <name>Zn(2+)</name>
        <dbReference type="ChEBI" id="CHEBI:29105"/>
    </cofactor>
</comment>
<proteinExistence type="predicted"/>
<dbReference type="PANTHER" id="PTHR11271">
    <property type="entry name" value="GUANINE DEAMINASE"/>
    <property type="match status" value="1"/>
</dbReference>
<keyword evidence="8" id="KW-1185">Reference proteome</keyword>
<dbReference type="Proteomes" id="UP001227543">
    <property type="component" value="Unassembled WGS sequence"/>
</dbReference>
<sequence>MPSISLAAAVAAFVALADASSVLLRGGTIIGFDESSNPLNVIRNGSLLITDDRITSIYTSDQPLPQSSNDTEVIDATNKIITPGFVDTHRHGWQTAFRTIASNTSLAEYFTRYGEYAAAGLLSADDVYIGQLAGLYEALNAGVTTTLDHAHHTWSDETSEAGLKGSIDSGARVFWSYAFHNVTNFTISEQLENFRSIATKAEFDGTPTTLGVACDFFGTDGVLADITAVVDLANPEDVHAIGALNTSIPVVFSHASFLTYKGASLLRSTNQYISITPESEMHYGHTHPHSHLIQDQGSLGVDTHFTFSTDILTQARLWLQSTRRLLYQQVLANWRVPTSTPMTVNQAFLLATRNGGLALRRPDLGVITEGAKADVVVWNGESPALLGWVDPVAAVILHASVADVEHVLVDGKFVKKDYKLVVPDYEDVKTRFLDSARQIQQTWRDIPFSALEGEFSSSEAPYEAPLSVDVLPGGESGYGTTFV</sequence>
<keyword evidence="3" id="KW-0378">Hydrolase</keyword>
<dbReference type="SUPFAM" id="SSF51338">
    <property type="entry name" value="Composite domain of metallo-dependent hydrolases"/>
    <property type="match status" value="1"/>
</dbReference>